<comment type="caution">
    <text evidence="2">The sequence shown here is derived from an EMBL/GenBank/DDBJ whole genome shotgun (WGS) entry which is preliminary data.</text>
</comment>
<accession>A0A8J5U536</accession>
<reference evidence="2" key="1">
    <citation type="submission" date="2021-04" db="EMBL/GenBank/DDBJ databases">
        <title>First draft genome resource for Brassicaceae pathogens Fusarium oxysporum f. sp. raphani and Fusarium oxysporum f. sp. rapae.</title>
        <authorList>
            <person name="Asai S."/>
        </authorList>
    </citation>
    <scope>NUCLEOTIDE SEQUENCE</scope>
    <source>
        <strain evidence="2">Tf1208</strain>
    </source>
</reference>
<dbReference type="EMBL" id="JAELUQ010000008">
    <property type="protein sequence ID" value="KAG7409822.1"/>
    <property type="molecule type" value="Genomic_DNA"/>
</dbReference>
<proteinExistence type="predicted"/>
<evidence type="ECO:0000313" key="2">
    <source>
        <dbReference type="EMBL" id="KAG7409822.1"/>
    </source>
</evidence>
<name>A0A8J5U536_FUSOX</name>
<dbReference type="Proteomes" id="UP000694050">
    <property type="component" value="Unassembled WGS sequence"/>
</dbReference>
<organism evidence="2 3">
    <name type="scientific">Fusarium oxysporum f. sp. rapae</name>
    <dbReference type="NCBI Taxonomy" id="485398"/>
    <lineage>
        <taxon>Eukaryota</taxon>
        <taxon>Fungi</taxon>
        <taxon>Dikarya</taxon>
        <taxon>Ascomycota</taxon>
        <taxon>Pezizomycotina</taxon>
        <taxon>Sordariomycetes</taxon>
        <taxon>Hypocreomycetidae</taxon>
        <taxon>Hypocreales</taxon>
        <taxon>Nectriaceae</taxon>
        <taxon>Fusarium</taxon>
        <taxon>Fusarium oxysporum species complex</taxon>
    </lineage>
</organism>
<sequence length="70" mass="8018">MKPASKDDAENSCARRYRRQSKCRVPQEMKPPTSNTGPVMLPVPRLRKRCICQAEVPTNWATPDRPGRPR</sequence>
<gene>
    <name evidence="2" type="ORF">Forpe1208_v010838</name>
</gene>
<evidence type="ECO:0000313" key="3">
    <source>
        <dbReference type="Proteomes" id="UP000694050"/>
    </source>
</evidence>
<dbReference type="AlphaFoldDB" id="A0A8J5U536"/>
<evidence type="ECO:0000256" key="1">
    <source>
        <dbReference type="SAM" id="MobiDB-lite"/>
    </source>
</evidence>
<feature type="region of interest" description="Disordered" evidence="1">
    <location>
        <begin position="1"/>
        <end position="42"/>
    </location>
</feature>
<protein>
    <submittedName>
        <fullName evidence="2">Uncharacterized protein</fullName>
    </submittedName>
</protein>